<dbReference type="SUPFAM" id="SSF51182">
    <property type="entry name" value="RmlC-like cupins"/>
    <property type="match status" value="1"/>
</dbReference>
<name>A0ABW1G5P7_9ACTN</name>
<protein>
    <submittedName>
        <fullName evidence="3">Helix-turn-helix domain-containing protein</fullName>
    </submittedName>
</protein>
<dbReference type="InterPro" id="IPR050807">
    <property type="entry name" value="TransReg_Diox_bact_type"/>
</dbReference>
<gene>
    <name evidence="3" type="ORF">ACFP3V_18150</name>
</gene>
<evidence type="ECO:0000259" key="2">
    <source>
        <dbReference type="PROSITE" id="PS50943"/>
    </source>
</evidence>
<keyword evidence="4" id="KW-1185">Reference proteome</keyword>
<evidence type="ECO:0000313" key="3">
    <source>
        <dbReference type="EMBL" id="MFC5909131.1"/>
    </source>
</evidence>
<dbReference type="RefSeq" id="WP_380584660.1">
    <property type="nucleotide sequence ID" value="NZ_JBHSQJ010000073.1"/>
</dbReference>
<dbReference type="PROSITE" id="PS50943">
    <property type="entry name" value="HTH_CROC1"/>
    <property type="match status" value="1"/>
</dbReference>
<dbReference type="SUPFAM" id="SSF47413">
    <property type="entry name" value="lambda repressor-like DNA-binding domains"/>
    <property type="match status" value="1"/>
</dbReference>
<proteinExistence type="predicted"/>
<dbReference type="InterPro" id="IPR014710">
    <property type="entry name" value="RmlC-like_jellyroll"/>
</dbReference>
<evidence type="ECO:0000256" key="1">
    <source>
        <dbReference type="ARBA" id="ARBA00023125"/>
    </source>
</evidence>
<dbReference type="EMBL" id="JBHSQJ010000073">
    <property type="protein sequence ID" value="MFC5909131.1"/>
    <property type="molecule type" value="Genomic_DNA"/>
</dbReference>
<sequence>MEFSRPWTAAAAAETGRRVRRLRTERGLSLSELARRAGIGKATLSGLETGTRNPTAETLYALAGQLGVPLAAFLPPPSAEAPEVEGTAVTARLLERFEDGGVSTELYRLEIRPGVRQISPAHGPRVTEHLTVFQGVALVGPPSAPLTLRAGEHGSFRSDVPHTYAALGEVAVHATLLIRHPL</sequence>
<dbReference type="InterPro" id="IPR010982">
    <property type="entry name" value="Lambda_DNA-bd_dom_sf"/>
</dbReference>
<comment type="caution">
    <text evidence="3">The sequence shown here is derived from an EMBL/GenBank/DDBJ whole genome shotgun (WGS) entry which is preliminary data.</text>
</comment>
<accession>A0ABW1G5P7</accession>
<dbReference type="InterPro" id="IPR011051">
    <property type="entry name" value="RmlC_Cupin_sf"/>
</dbReference>
<dbReference type="Gene3D" id="2.60.120.10">
    <property type="entry name" value="Jelly Rolls"/>
    <property type="match status" value="1"/>
</dbReference>
<dbReference type="PANTHER" id="PTHR46797">
    <property type="entry name" value="HTH-TYPE TRANSCRIPTIONAL REGULATOR"/>
    <property type="match status" value="1"/>
</dbReference>
<keyword evidence="1" id="KW-0238">DNA-binding</keyword>
<dbReference type="Gene3D" id="1.10.260.40">
    <property type="entry name" value="lambda repressor-like DNA-binding domains"/>
    <property type="match status" value="1"/>
</dbReference>
<reference evidence="4" key="1">
    <citation type="journal article" date="2019" name="Int. J. Syst. Evol. Microbiol.">
        <title>The Global Catalogue of Microorganisms (GCM) 10K type strain sequencing project: providing services to taxonomists for standard genome sequencing and annotation.</title>
        <authorList>
            <consortium name="The Broad Institute Genomics Platform"/>
            <consortium name="The Broad Institute Genome Sequencing Center for Infectious Disease"/>
            <person name="Wu L."/>
            <person name="Ma J."/>
        </authorList>
    </citation>
    <scope>NUCLEOTIDE SEQUENCE [LARGE SCALE GENOMIC DNA]</scope>
    <source>
        <strain evidence="4">JCM 4816</strain>
    </source>
</reference>
<dbReference type="InterPro" id="IPR001387">
    <property type="entry name" value="Cro/C1-type_HTH"/>
</dbReference>
<evidence type="ECO:0000313" key="4">
    <source>
        <dbReference type="Proteomes" id="UP001596174"/>
    </source>
</evidence>
<dbReference type="CDD" id="cd00093">
    <property type="entry name" value="HTH_XRE"/>
    <property type="match status" value="1"/>
</dbReference>
<dbReference type="Proteomes" id="UP001596174">
    <property type="component" value="Unassembled WGS sequence"/>
</dbReference>
<dbReference type="PANTHER" id="PTHR46797:SF1">
    <property type="entry name" value="METHYLPHOSPHONATE SYNTHASE"/>
    <property type="match status" value="1"/>
</dbReference>
<organism evidence="3 4">
    <name type="scientific">Streptacidiphilus monticola</name>
    <dbReference type="NCBI Taxonomy" id="2161674"/>
    <lineage>
        <taxon>Bacteria</taxon>
        <taxon>Bacillati</taxon>
        <taxon>Actinomycetota</taxon>
        <taxon>Actinomycetes</taxon>
        <taxon>Kitasatosporales</taxon>
        <taxon>Streptomycetaceae</taxon>
        <taxon>Streptacidiphilus</taxon>
    </lineage>
</organism>
<feature type="domain" description="HTH cro/C1-type" evidence="2">
    <location>
        <begin position="19"/>
        <end position="73"/>
    </location>
</feature>
<dbReference type="SMART" id="SM00530">
    <property type="entry name" value="HTH_XRE"/>
    <property type="match status" value="1"/>
</dbReference>
<dbReference type="Pfam" id="PF01381">
    <property type="entry name" value="HTH_3"/>
    <property type="match status" value="1"/>
</dbReference>